<dbReference type="InterPro" id="IPR000620">
    <property type="entry name" value="EamA_dom"/>
</dbReference>
<dbReference type="RefSeq" id="WP_090041917.1">
    <property type="nucleotide sequence ID" value="NZ_FOKI01000020.1"/>
</dbReference>
<feature type="domain" description="EamA" evidence="3">
    <location>
        <begin position="11"/>
        <end position="106"/>
    </location>
</feature>
<gene>
    <name evidence="4" type="ORF">SAMN04488528_102065</name>
</gene>
<evidence type="ECO:0000256" key="2">
    <source>
        <dbReference type="SAM" id="Phobius"/>
    </source>
</evidence>
<comment type="similarity">
    <text evidence="1">Belongs to the EamA transporter family.</text>
</comment>
<evidence type="ECO:0000313" key="5">
    <source>
        <dbReference type="Proteomes" id="UP000198619"/>
    </source>
</evidence>
<feature type="transmembrane region" description="Helical" evidence="2">
    <location>
        <begin position="61"/>
        <end position="83"/>
    </location>
</feature>
<dbReference type="Proteomes" id="UP000198619">
    <property type="component" value="Unassembled WGS sequence"/>
</dbReference>
<proteinExistence type="inferred from homology"/>
<keyword evidence="2" id="KW-0472">Membrane</keyword>
<protein>
    <submittedName>
        <fullName evidence="4">EamA-like transporter family protein</fullName>
    </submittedName>
</protein>
<dbReference type="STRING" id="84698.SAMN04488528_102065"/>
<evidence type="ECO:0000259" key="3">
    <source>
        <dbReference type="Pfam" id="PF00892"/>
    </source>
</evidence>
<dbReference type="Pfam" id="PF00892">
    <property type="entry name" value="EamA"/>
    <property type="match status" value="1"/>
</dbReference>
<feature type="transmembrane region" description="Helical" evidence="2">
    <location>
        <begin position="90"/>
        <end position="106"/>
    </location>
</feature>
<organism evidence="4 5">
    <name type="scientific">Clostridium frigidicarnis</name>
    <dbReference type="NCBI Taxonomy" id="84698"/>
    <lineage>
        <taxon>Bacteria</taxon>
        <taxon>Bacillati</taxon>
        <taxon>Bacillota</taxon>
        <taxon>Clostridia</taxon>
        <taxon>Eubacteriales</taxon>
        <taxon>Clostridiaceae</taxon>
        <taxon>Clostridium</taxon>
    </lineage>
</organism>
<dbReference type="InterPro" id="IPR037185">
    <property type="entry name" value="EmrE-like"/>
</dbReference>
<feature type="transmembrane region" description="Helical" evidence="2">
    <location>
        <begin position="6"/>
        <end position="25"/>
    </location>
</feature>
<sequence>MINNIEIVMIIIMTWLGALGGLFFKKSSSKKSKINKYLFRGGVFYCLGALLNIILLKYVPLTIIFPCNALTYIWTTLIGRFIFKETITKYNILGLMLIVIGLYCLVL</sequence>
<dbReference type="AlphaFoldDB" id="A0A1I0ZGK6"/>
<accession>A0A1I0ZGK6</accession>
<keyword evidence="5" id="KW-1185">Reference proteome</keyword>
<keyword evidence="2" id="KW-1133">Transmembrane helix</keyword>
<dbReference type="Gene3D" id="1.10.3730.20">
    <property type="match status" value="1"/>
</dbReference>
<reference evidence="4 5" key="1">
    <citation type="submission" date="2016-10" db="EMBL/GenBank/DDBJ databases">
        <authorList>
            <person name="de Groot N.N."/>
        </authorList>
    </citation>
    <scope>NUCLEOTIDE SEQUENCE [LARGE SCALE GENOMIC DNA]</scope>
    <source>
        <strain evidence="4 5">DSM 12271</strain>
    </source>
</reference>
<evidence type="ECO:0000256" key="1">
    <source>
        <dbReference type="ARBA" id="ARBA00007362"/>
    </source>
</evidence>
<name>A0A1I0ZGK6_9CLOT</name>
<dbReference type="OrthoDB" id="129711at2"/>
<keyword evidence="2" id="KW-0812">Transmembrane</keyword>
<evidence type="ECO:0000313" key="4">
    <source>
        <dbReference type="EMBL" id="SFB24502.1"/>
    </source>
</evidence>
<dbReference type="EMBL" id="FOKI01000020">
    <property type="protein sequence ID" value="SFB24502.1"/>
    <property type="molecule type" value="Genomic_DNA"/>
</dbReference>
<dbReference type="SUPFAM" id="SSF103481">
    <property type="entry name" value="Multidrug resistance efflux transporter EmrE"/>
    <property type="match status" value="1"/>
</dbReference>
<feature type="transmembrane region" description="Helical" evidence="2">
    <location>
        <begin position="37"/>
        <end position="55"/>
    </location>
</feature>
<dbReference type="GO" id="GO:0016020">
    <property type="term" value="C:membrane"/>
    <property type="evidence" value="ECO:0007669"/>
    <property type="project" value="InterPro"/>
</dbReference>